<proteinExistence type="predicted"/>
<comment type="caution">
    <text evidence="3">The sequence shown here is derived from an EMBL/GenBank/DDBJ whole genome shotgun (WGS) entry which is preliminary data.</text>
</comment>
<organism evidence="3 4">
    <name type="scientific">Diversispora eburnea</name>
    <dbReference type="NCBI Taxonomy" id="1213867"/>
    <lineage>
        <taxon>Eukaryota</taxon>
        <taxon>Fungi</taxon>
        <taxon>Fungi incertae sedis</taxon>
        <taxon>Mucoromycota</taxon>
        <taxon>Glomeromycotina</taxon>
        <taxon>Glomeromycetes</taxon>
        <taxon>Diversisporales</taxon>
        <taxon>Diversisporaceae</taxon>
        <taxon>Diversispora</taxon>
    </lineage>
</organism>
<dbReference type="EMBL" id="CAJVPK010001229">
    <property type="protein sequence ID" value="CAG8577706.1"/>
    <property type="molecule type" value="Genomic_DNA"/>
</dbReference>
<accession>A0A9N9G523</accession>
<reference evidence="3" key="1">
    <citation type="submission" date="2021-06" db="EMBL/GenBank/DDBJ databases">
        <authorList>
            <person name="Kallberg Y."/>
            <person name="Tangrot J."/>
            <person name="Rosling A."/>
        </authorList>
    </citation>
    <scope>NUCLEOTIDE SEQUENCE</scope>
    <source>
        <strain evidence="3">AZ414A</strain>
    </source>
</reference>
<evidence type="ECO:0000259" key="2">
    <source>
        <dbReference type="PROSITE" id="PS50157"/>
    </source>
</evidence>
<feature type="domain" description="C2H2-type" evidence="2">
    <location>
        <begin position="7"/>
        <end position="34"/>
    </location>
</feature>
<protein>
    <submittedName>
        <fullName evidence="3">2509_t:CDS:1</fullName>
    </submittedName>
</protein>
<sequence length="133" mass="15546">MVIKKNWPCDRCGKTFPKYWKLIRHLNRKNPCKPKPYISELPISFYLEINESSKSEYYTADEKYKKLAKLRIHLNQKNLCQLKTSSILLIPSPNPEIDYLNVLGLFDSSEIGENSHLEVNSPSKAEREYLEAL</sequence>
<dbReference type="OrthoDB" id="2462568at2759"/>
<name>A0A9N9G523_9GLOM</name>
<keyword evidence="4" id="KW-1185">Reference proteome</keyword>
<evidence type="ECO:0000256" key="1">
    <source>
        <dbReference type="PROSITE-ProRule" id="PRU00042"/>
    </source>
</evidence>
<gene>
    <name evidence="3" type="ORF">DEBURN_LOCUS8413</name>
</gene>
<keyword evidence="1" id="KW-0862">Zinc</keyword>
<dbReference type="AlphaFoldDB" id="A0A9N9G523"/>
<dbReference type="GO" id="GO:0008270">
    <property type="term" value="F:zinc ion binding"/>
    <property type="evidence" value="ECO:0007669"/>
    <property type="project" value="UniProtKB-KW"/>
</dbReference>
<dbReference type="Proteomes" id="UP000789706">
    <property type="component" value="Unassembled WGS sequence"/>
</dbReference>
<keyword evidence="1" id="KW-0863">Zinc-finger</keyword>
<dbReference type="InterPro" id="IPR013087">
    <property type="entry name" value="Znf_C2H2_type"/>
</dbReference>
<evidence type="ECO:0000313" key="4">
    <source>
        <dbReference type="Proteomes" id="UP000789706"/>
    </source>
</evidence>
<keyword evidence="1" id="KW-0479">Metal-binding</keyword>
<evidence type="ECO:0000313" key="3">
    <source>
        <dbReference type="EMBL" id="CAG8577706.1"/>
    </source>
</evidence>
<dbReference type="PROSITE" id="PS50157">
    <property type="entry name" value="ZINC_FINGER_C2H2_2"/>
    <property type="match status" value="1"/>
</dbReference>